<proteinExistence type="inferred from homology"/>
<organism evidence="7">
    <name type="scientific">Psilocybe cubensis</name>
    <name type="common">Psychedelic mushroom</name>
    <name type="synonym">Stropharia cubensis</name>
    <dbReference type="NCBI Taxonomy" id="181762"/>
    <lineage>
        <taxon>Eukaryota</taxon>
        <taxon>Fungi</taxon>
        <taxon>Dikarya</taxon>
        <taxon>Basidiomycota</taxon>
        <taxon>Agaricomycotina</taxon>
        <taxon>Agaricomycetes</taxon>
        <taxon>Agaricomycetidae</taxon>
        <taxon>Agaricales</taxon>
        <taxon>Agaricineae</taxon>
        <taxon>Strophariaceae</taxon>
        <taxon>Psilocybe</taxon>
    </lineage>
</organism>
<comment type="similarity">
    <text evidence="3">Belongs to the FMP46 family.</text>
</comment>
<evidence type="ECO:0000256" key="5">
    <source>
        <dbReference type="ARBA" id="ARBA00023002"/>
    </source>
</evidence>
<evidence type="ECO:0000256" key="1">
    <source>
        <dbReference type="ARBA" id="ARBA00002963"/>
    </source>
</evidence>
<gene>
    <name evidence="7" type="ORF">JR316_007818</name>
</gene>
<dbReference type="Pfam" id="PF07955">
    <property type="entry name" value="DUF1687"/>
    <property type="match status" value="1"/>
</dbReference>
<dbReference type="AlphaFoldDB" id="A0A8H7XV86"/>
<evidence type="ECO:0000313" key="7">
    <source>
        <dbReference type="EMBL" id="KAG5167468.1"/>
    </source>
</evidence>
<name>A0A8H7XV86_PSICU</name>
<dbReference type="SUPFAM" id="SSF52833">
    <property type="entry name" value="Thioredoxin-like"/>
    <property type="match status" value="1"/>
</dbReference>
<evidence type="ECO:0000256" key="6">
    <source>
        <dbReference type="ARBA" id="ARBA00023128"/>
    </source>
</evidence>
<comment type="subcellular location">
    <subcellularLocation>
        <location evidence="2">Mitochondrion</location>
    </subcellularLocation>
</comment>
<dbReference type="GO" id="GO:0016491">
    <property type="term" value="F:oxidoreductase activity"/>
    <property type="evidence" value="ECO:0007669"/>
    <property type="project" value="UniProtKB-KW"/>
</dbReference>
<sequence>MRSSSPYLVRQNGGRRYELAIGNSASWSRSRSARGATDRWDVPMHQLSLRSVRIIALTERRNIIVDFKRYALRTKKINGALVNYNVCHKPSSPPSQKALELLKASLSAPYPPVTSSSSSSTENAGKPLDFNLEVVESPPTSDQLQVILSYLPSPAANPSLVFLSAHPSNALSAAEQPTTVKGIAELAQKNPNAIKWPIVVDWLDGKASIGSVDGVKGILEHLRKKRDGEVE</sequence>
<accession>A0A8H7XV86</accession>
<dbReference type="GO" id="GO:0005739">
    <property type="term" value="C:mitochondrion"/>
    <property type="evidence" value="ECO:0007669"/>
    <property type="project" value="UniProtKB-SubCell"/>
</dbReference>
<keyword evidence="4" id="KW-0809">Transit peptide</keyword>
<evidence type="ECO:0000256" key="2">
    <source>
        <dbReference type="ARBA" id="ARBA00004173"/>
    </source>
</evidence>
<dbReference type="PANTHER" id="PTHR28071">
    <property type="entry name" value="REDOX PROTEIN FMP46, MITOCHONDRIAL-RELATED"/>
    <property type="match status" value="1"/>
</dbReference>
<dbReference type="Gene3D" id="3.40.30.10">
    <property type="entry name" value="Glutaredoxin"/>
    <property type="match status" value="1"/>
</dbReference>
<dbReference type="OrthoDB" id="59229at2759"/>
<dbReference type="InterPro" id="IPR012882">
    <property type="entry name" value="Fmp46"/>
</dbReference>
<comment type="caution">
    <text evidence="7">The sequence shown here is derived from an EMBL/GenBank/DDBJ whole genome shotgun (WGS) entry which is preliminary data.</text>
</comment>
<keyword evidence="6" id="KW-0496">Mitochondrion</keyword>
<reference evidence="7" key="1">
    <citation type="submission" date="2021-02" db="EMBL/GenBank/DDBJ databases">
        <title>Psilocybe cubensis genome.</title>
        <authorList>
            <person name="Mckernan K.J."/>
            <person name="Crawford S."/>
            <person name="Trippe A."/>
            <person name="Kane L.T."/>
            <person name="Mclaughlin S."/>
        </authorList>
    </citation>
    <scope>NUCLEOTIDE SEQUENCE [LARGE SCALE GENOMIC DNA]</scope>
    <source>
        <strain evidence="7">MGC-MH-2018</strain>
    </source>
</reference>
<dbReference type="EMBL" id="JAFIQS010000007">
    <property type="protein sequence ID" value="KAG5167468.1"/>
    <property type="molecule type" value="Genomic_DNA"/>
</dbReference>
<dbReference type="InterPro" id="IPR036249">
    <property type="entry name" value="Thioredoxin-like_sf"/>
</dbReference>
<evidence type="ECO:0000256" key="4">
    <source>
        <dbReference type="ARBA" id="ARBA00022946"/>
    </source>
</evidence>
<protein>
    <submittedName>
        <fullName evidence="7">Uncharacterized protein</fullName>
    </submittedName>
</protein>
<dbReference type="PANTHER" id="PTHR28071:SF1">
    <property type="entry name" value="REDOX PROTEIN FMP46, MITOCHONDRIAL-RELATED"/>
    <property type="match status" value="1"/>
</dbReference>
<comment type="function">
    <text evidence="1">Putative mitochondrial redox protein which could be involved in the reduction of small toxic molecules.</text>
</comment>
<keyword evidence="5" id="KW-0560">Oxidoreductase</keyword>
<evidence type="ECO:0000256" key="3">
    <source>
        <dbReference type="ARBA" id="ARBA00009734"/>
    </source>
</evidence>